<feature type="region of interest" description="Disordered" evidence="1">
    <location>
        <begin position="1"/>
        <end position="81"/>
    </location>
</feature>
<protein>
    <submittedName>
        <fullName evidence="2">Uncharacterized protein</fullName>
    </submittedName>
</protein>
<organism evidence="2">
    <name type="scientific">uncultured Rubrobacteraceae bacterium</name>
    <dbReference type="NCBI Taxonomy" id="349277"/>
    <lineage>
        <taxon>Bacteria</taxon>
        <taxon>Bacillati</taxon>
        <taxon>Actinomycetota</taxon>
        <taxon>Rubrobacteria</taxon>
        <taxon>Rubrobacterales</taxon>
        <taxon>Rubrobacteraceae</taxon>
        <taxon>environmental samples</taxon>
    </lineage>
</organism>
<dbReference type="AlphaFoldDB" id="A0A6J4R556"/>
<proteinExistence type="predicted"/>
<feature type="non-terminal residue" evidence="2">
    <location>
        <position position="81"/>
    </location>
</feature>
<sequence length="81" mass="8396">GIGRETYEGGGRRRDAQGGLREPRGAEAGARGGRGGGCRDGVARPAQARPSDVRAGQGARGVRARRREAGGGITRGRRRSD</sequence>
<evidence type="ECO:0000256" key="1">
    <source>
        <dbReference type="SAM" id="MobiDB-lite"/>
    </source>
</evidence>
<feature type="compositionally biased region" description="Basic and acidic residues" evidence="1">
    <location>
        <begin position="1"/>
        <end position="25"/>
    </location>
</feature>
<evidence type="ECO:0000313" key="2">
    <source>
        <dbReference type="EMBL" id="CAA9464515.1"/>
    </source>
</evidence>
<dbReference type="EMBL" id="CADCVK010000020">
    <property type="protein sequence ID" value="CAA9464515.1"/>
    <property type="molecule type" value="Genomic_DNA"/>
</dbReference>
<accession>A0A6J4R556</accession>
<name>A0A6J4R556_9ACTN</name>
<feature type="non-terminal residue" evidence="2">
    <location>
        <position position="1"/>
    </location>
</feature>
<feature type="compositionally biased region" description="Gly residues" evidence="1">
    <location>
        <begin position="30"/>
        <end position="39"/>
    </location>
</feature>
<reference evidence="2" key="1">
    <citation type="submission" date="2020-02" db="EMBL/GenBank/DDBJ databases">
        <authorList>
            <person name="Meier V. D."/>
        </authorList>
    </citation>
    <scope>NUCLEOTIDE SEQUENCE</scope>
    <source>
        <strain evidence="2">AVDCRST_MAG12</strain>
    </source>
</reference>
<gene>
    <name evidence="2" type="ORF">AVDCRST_MAG12-144</name>
</gene>